<feature type="transmembrane region" description="Helical" evidence="1">
    <location>
        <begin position="101"/>
        <end position="121"/>
    </location>
</feature>
<dbReference type="InterPro" id="IPR018750">
    <property type="entry name" value="DUF2306_membrane"/>
</dbReference>
<dbReference type="AlphaFoldDB" id="A0A1Y5P3F2"/>
<keyword evidence="1" id="KW-0472">Membrane</keyword>
<proteinExistence type="predicted"/>
<gene>
    <name evidence="2" type="ORF">MIPYR_40026</name>
</gene>
<protein>
    <recommendedName>
        <fullName evidence="3">DUF2306 domain-containing protein</fullName>
    </recommendedName>
</protein>
<feature type="transmembrane region" description="Helical" evidence="1">
    <location>
        <begin position="61"/>
        <end position="81"/>
    </location>
</feature>
<feature type="transmembrane region" description="Helical" evidence="1">
    <location>
        <begin position="127"/>
        <end position="149"/>
    </location>
</feature>
<reference evidence="2" key="1">
    <citation type="submission" date="2016-03" db="EMBL/GenBank/DDBJ databases">
        <authorList>
            <person name="Ploux O."/>
        </authorList>
    </citation>
    <scope>NUCLEOTIDE SEQUENCE</scope>
    <source>
        <strain evidence="2">UC1</strain>
    </source>
</reference>
<organism evidence="2">
    <name type="scientific">uncultured Microbacterium sp</name>
    <dbReference type="NCBI Taxonomy" id="191216"/>
    <lineage>
        <taxon>Bacteria</taxon>
        <taxon>Bacillati</taxon>
        <taxon>Actinomycetota</taxon>
        <taxon>Actinomycetes</taxon>
        <taxon>Micrococcales</taxon>
        <taxon>Microbacteriaceae</taxon>
        <taxon>Microbacterium</taxon>
        <taxon>environmental samples</taxon>
    </lineage>
</organism>
<feature type="transmembrane region" description="Helical" evidence="1">
    <location>
        <begin position="161"/>
        <end position="181"/>
    </location>
</feature>
<dbReference type="Pfam" id="PF10067">
    <property type="entry name" value="DUF2306"/>
    <property type="match status" value="1"/>
</dbReference>
<dbReference type="RefSeq" id="WP_295576398.1">
    <property type="nucleotide sequence ID" value="NZ_FLQR01000008.1"/>
</dbReference>
<evidence type="ECO:0000256" key="1">
    <source>
        <dbReference type="SAM" id="Phobius"/>
    </source>
</evidence>
<feature type="transmembrane region" description="Helical" evidence="1">
    <location>
        <begin position="21"/>
        <end position="41"/>
    </location>
</feature>
<dbReference type="EMBL" id="FLQR01000008">
    <property type="protein sequence ID" value="SBS73183.1"/>
    <property type="molecule type" value="Genomic_DNA"/>
</dbReference>
<keyword evidence="1" id="KW-0812">Transmembrane</keyword>
<evidence type="ECO:0000313" key="2">
    <source>
        <dbReference type="EMBL" id="SBS73183.1"/>
    </source>
</evidence>
<feature type="transmembrane region" description="Helical" evidence="1">
    <location>
        <begin position="193"/>
        <end position="212"/>
    </location>
</feature>
<evidence type="ECO:0008006" key="3">
    <source>
        <dbReference type="Google" id="ProtNLM"/>
    </source>
</evidence>
<sequence>MNLETSHATPPVRPVRKRRAGWLLPAGLIVFGLIPILANALRRVALAVAPDGSSSGGDGGMTLPVILHVVGATVFVVLGALQFSGGLRRRRPSWHRIAGRVAILAALLAAASGVWLAFATLAESSPLLFLFRLLAAAGMAMFIILGFRAIRQRRLPQHQAWMIRAFAIGLGAATQVFALGFGEAIFGRSELSIALLNGAGWAINLAVAEWLIRRTLRRAARRTADRTAVRA</sequence>
<accession>A0A1Y5P3F2</accession>
<keyword evidence="1" id="KW-1133">Transmembrane helix</keyword>
<name>A0A1Y5P3F2_9MICO</name>